<feature type="signal peptide" evidence="1">
    <location>
        <begin position="1"/>
        <end position="22"/>
    </location>
</feature>
<accession>A0ABW2V4K3</accession>
<organism evidence="2 3">
    <name type="scientific">Paenibacillus thermoaerophilus</name>
    <dbReference type="NCBI Taxonomy" id="1215385"/>
    <lineage>
        <taxon>Bacteria</taxon>
        <taxon>Bacillati</taxon>
        <taxon>Bacillota</taxon>
        <taxon>Bacilli</taxon>
        <taxon>Bacillales</taxon>
        <taxon>Paenibacillaceae</taxon>
        <taxon>Paenibacillus</taxon>
    </lineage>
</organism>
<reference evidence="3" key="1">
    <citation type="journal article" date="2019" name="Int. J. Syst. Evol. Microbiol.">
        <title>The Global Catalogue of Microorganisms (GCM) 10K type strain sequencing project: providing services to taxonomists for standard genome sequencing and annotation.</title>
        <authorList>
            <consortium name="The Broad Institute Genomics Platform"/>
            <consortium name="The Broad Institute Genome Sequencing Center for Infectious Disease"/>
            <person name="Wu L."/>
            <person name="Ma J."/>
        </authorList>
    </citation>
    <scope>NUCLEOTIDE SEQUENCE [LARGE SCALE GENOMIC DNA]</scope>
    <source>
        <strain evidence="3">JCM 18657</strain>
    </source>
</reference>
<comment type="caution">
    <text evidence="2">The sequence shown here is derived from an EMBL/GenBank/DDBJ whole genome shotgun (WGS) entry which is preliminary data.</text>
</comment>
<evidence type="ECO:0000313" key="2">
    <source>
        <dbReference type="EMBL" id="MFC7750360.1"/>
    </source>
</evidence>
<protein>
    <submittedName>
        <fullName evidence="2">Stage III sporulation protein AB</fullName>
    </submittedName>
</protein>
<keyword evidence="3" id="KW-1185">Reference proteome</keyword>
<sequence length="172" mass="18514">MIKLAGAAVVLAAATLAGFHQASLLARRPREIGDLIAALSRLQTDVGYGVTPLPDALRGAAGSAREPVSGLLRAVADELGRPDGRTAAECWEAVWTKGWALTSMKRNELDHLLALGPTLGVSDRSDQTRHLALTIHRLQADEREANEIRGRYEKMWRSLGVLSGALAVILLY</sequence>
<dbReference type="Proteomes" id="UP001596528">
    <property type="component" value="Unassembled WGS sequence"/>
</dbReference>
<dbReference type="Pfam" id="PF09548">
    <property type="entry name" value="Spore_III_AB"/>
    <property type="match status" value="1"/>
</dbReference>
<gene>
    <name evidence="2" type="ORF">ACFQWB_10520</name>
</gene>
<dbReference type="InterPro" id="IPR014198">
    <property type="entry name" value="Spore_III_AB"/>
</dbReference>
<dbReference type="RefSeq" id="WP_138788025.1">
    <property type="nucleotide sequence ID" value="NZ_JBHTGQ010000023.1"/>
</dbReference>
<keyword evidence="1" id="KW-0732">Signal</keyword>
<dbReference type="EMBL" id="JBHTGQ010000023">
    <property type="protein sequence ID" value="MFC7750360.1"/>
    <property type="molecule type" value="Genomic_DNA"/>
</dbReference>
<evidence type="ECO:0000313" key="3">
    <source>
        <dbReference type="Proteomes" id="UP001596528"/>
    </source>
</evidence>
<name>A0ABW2V4K3_9BACL</name>
<evidence type="ECO:0000256" key="1">
    <source>
        <dbReference type="SAM" id="SignalP"/>
    </source>
</evidence>
<feature type="chain" id="PRO_5045929019" evidence="1">
    <location>
        <begin position="23"/>
        <end position="172"/>
    </location>
</feature>
<dbReference type="PIRSF" id="PIRSF021435">
    <property type="entry name" value="SpoIIIAB"/>
    <property type="match status" value="1"/>
</dbReference>
<proteinExistence type="predicted"/>